<keyword evidence="9" id="KW-1185">Reference proteome</keyword>
<dbReference type="InterPro" id="IPR052433">
    <property type="entry name" value="X-Pro_dipept-like"/>
</dbReference>
<dbReference type="GO" id="GO:0006508">
    <property type="term" value="P:proteolysis"/>
    <property type="evidence" value="ECO:0007669"/>
    <property type="project" value="UniProtKB-KW"/>
</dbReference>
<keyword evidence="2" id="KW-0645">Protease</keyword>
<evidence type="ECO:0000256" key="1">
    <source>
        <dbReference type="ARBA" id="ARBA00001936"/>
    </source>
</evidence>
<comment type="cofactor">
    <cofactor evidence="1">
        <name>Mn(2+)</name>
        <dbReference type="ChEBI" id="CHEBI:29035"/>
    </cofactor>
</comment>
<dbReference type="GO" id="GO:0046872">
    <property type="term" value="F:metal ion binding"/>
    <property type="evidence" value="ECO:0007669"/>
    <property type="project" value="UniProtKB-KW"/>
</dbReference>
<evidence type="ECO:0000256" key="2">
    <source>
        <dbReference type="ARBA" id="ARBA00022670"/>
    </source>
</evidence>
<dbReference type="InterPro" id="IPR000994">
    <property type="entry name" value="Pept_M24"/>
</dbReference>
<dbReference type="EMBL" id="LXQA010035099">
    <property type="protein sequence ID" value="MCH97494.1"/>
    <property type="molecule type" value="Genomic_DNA"/>
</dbReference>
<dbReference type="PANTHER" id="PTHR48480:SF2">
    <property type="entry name" value="PEPTIDASE D"/>
    <property type="match status" value="1"/>
</dbReference>
<keyword evidence="6" id="KW-0464">Manganese</keyword>
<comment type="caution">
    <text evidence="8">The sequence shown here is derived from an EMBL/GenBank/DDBJ whole genome shotgun (WGS) entry which is preliminary data.</text>
</comment>
<evidence type="ECO:0000256" key="3">
    <source>
        <dbReference type="ARBA" id="ARBA00022723"/>
    </source>
</evidence>
<evidence type="ECO:0000313" key="8">
    <source>
        <dbReference type="EMBL" id="MCH97494.1"/>
    </source>
</evidence>
<sequence length="59" mass="6512">MALLDMGAEYHFYASDITCSYPINGKFTSDQSLIYNAVLDAHDAVIASMKPGVSWVDMH</sequence>
<evidence type="ECO:0000256" key="4">
    <source>
        <dbReference type="ARBA" id="ARBA00022801"/>
    </source>
</evidence>
<keyword evidence="4" id="KW-0378">Hydrolase</keyword>
<reference evidence="8 9" key="1">
    <citation type="journal article" date="2018" name="Front. Plant Sci.">
        <title>Red Clover (Trifolium pratense) and Zigzag Clover (T. medium) - A Picture of Genomic Similarities and Differences.</title>
        <authorList>
            <person name="Dluhosova J."/>
            <person name="Istvanek J."/>
            <person name="Nedelnik J."/>
            <person name="Repkova J."/>
        </authorList>
    </citation>
    <scope>NUCLEOTIDE SEQUENCE [LARGE SCALE GENOMIC DNA]</scope>
    <source>
        <strain evidence="9">cv. 10/8</strain>
        <tissue evidence="8">Leaf</tissue>
    </source>
</reference>
<proteinExistence type="predicted"/>
<dbReference type="SUPFAM" id="SSF55920">
    <property type="entry name" value="Creatinase/aminopeptidase"/>
    <property type="match status" value="1"/>
</dbReference>
<dbReference type="PANTHER" id="PTHR48480">
    <property type="match status" value="1"/>
</dbReference>
<organism evidence="8 9">
    <name type="scientific">Trifolium medium</name>
    <dbReference type="NCBI Taxonomy" id="97028"/>
    <lineage>
        <taxon>Eukaryota</taxon>
        <taxon>Viridiplantae</taxon>
        <taxon>Streptophyta</taxon>
        <taxon>Embryophyta</taxon>
        <taxon>Tracheophyta</taxon>
        <taxon>Spermatophyta</taxon>
        <taxon>Magnoliopsida</taxon>
        <taxon>eudicotyledons</taxon>
        <taxon>Gunneridae</taxon>
        <taxon>Pentapetalae</taxon>
        <taxon>rosids</taxon>
        <taxon>fabids</taxon>
        <taxon>Fabales</taxon>
        <taxon>Fabaceae</taxon>
        <taxon>Papilionoideae</taxon>
        <taxon>50 kb inversion clade</taxon>
        <taxon>NPAAA clade</taxon>
        <taxon>Hologalegina</taxon>
        <taxon>IRL clade</taxon>
        <taxon>Trifolieae</taxon>
        <taxon>Trifolium</taxon>
    </lineage>
</organism>
<accession>A0A392NG32</accession>
<keyword evidence="5" id="KW-0482">Metalloprotease</keyword>
<feature type="non-terminal residue" evidence="8">
    <location>
        <position position="59"/>
    </location>
</feature>
<evidence type="ECO:0000256" key="5">
    <source>
        <dbReference type="ARBA" id="ARBA00023049"/>
    </source>
</evidence>
<feature type="domain" description="Peptidase M24" evidence="7">
    <location>
        <begin position="2"/>
        <end position="59"/>
    </location>
</feature>
<protein>
    <submittedName>
        <fullName evidence="8">Xaa-Pro dipeptidase-like</fullName>
    </submittedName>
</protein>
<dbReference type="GO" id="GO:0008237">
    <property type="term" value="F:metallopeptidase activity"/>
    <property type="evidence" value="ECO:0007669"/>
    <property type="project" value="UniProtKB-KW"/>
</dbReference>
<dbReference type="Gene3D" id="3.90.230.10">
    <property type="entry name" value="Creatinase/methionine aminopeptidase superfamily"/>
    <property type="match status" value="1"/>
</dbReference>
<evidence type="ECO:0000313" key="9">
    <source>
        <dbReference type="Proteomes" id="UP000265520"/>
    </source>
</evidence>
<gene>
    <name evidence="8" type="ORF">A2U01_0018489</name>
</gene>
<dbReference type="InterPro" id="IPR036005">
    <property type="entry name" value="Creatinase/aminopeptidase-like"/>
</dbReference>
<name>A0A392NG32_9FABA</name>
<evidence type="ECO:0000256" key="6">
    <source>
        <dbReference type="ARBA" id="ARBA00023211"/>
    </source>
</evidence>
<evidence type="ECO:0000259" key="7">
    <source>
        <dbReference type="Pfam" id="PF00557"/>
    </source>
</evidence>
<dbReference type="Pfam" id="PF00557">
    <property type="entry name" value="Peptidase_M24"/>
    <property type="match status" value="1"/>
</dbReference>
<dbReference type="AlphaFoldDB" id="A0A392NG32"/>
<keyword evidence="3" id="KW-0479">Metal-binding</keyword>
<dbReference type="Proteomes" id="UP000265520">
    <property type="component" value="Unassembled WGS sequence"/>
</dbReference>